<comment type="similarity">
    <text evidence="1">Belongs to the peptidase C40 family.</text>
</comment>
<evidence type="ECO:0000313" key="7">
    <source>
        <dbReference type="Proteomes" id="UP000244948"/>
    </source>
</evidence>
<evidence type="ECO:0000256" key="3">
    <source>
        <dbReference type="ARBA" id="ARBA00022801"/>
    </source>
</evidence>
<evidence type="ECO:0000256" key="1">
    <source>
        <dbReference type="ARBA" id="ARBA00007074"/>
    </source>
</evidence>
<sequence length="140" mass="16128">MTDFQHSLITPSDVVYYVTNYRYGDNANGENNKFNCWGLLRDVQRRFFGINLPKTSLGDPLAELYSKQMKSGNWEMIDRPFHGCGVLMRSGNDPHCGVWLDFEGGGVLHCERGNGVLWQKEHELRASLYANLKFYRFKNG</sequence>
<dbReference type="Gene3D" id="3.90.1720.10">
    <property type="entry name" value="endopeptidase domain like (from Nostoc punctiforme)"/>
    <property type="match status" value="1"/>
</dbReference>
<dbReference type="RefSeq" id="WP_109236262.1">
    <property type="nucleotide sequence ID" value="NZ_BMXZ01000002.1"/>
</dbReference>
<dbReference type="Proteomes" id="UP000244948">
    <property type="component" value="Unassembled WGS sequence"/>
</dbReference>
<dbReference type="GO" id="GO:0008234">
    <property type="term" value="F:cysteine-type peptidase activity"/>
    <property type="evidence" value="ECO:0007669"/>
    <property type="project" value="UniProtKB-KW"/>
</dbReference>
<proteinExistence type="inferred from homology"/>
<feature type="domain" description="NlpC/P60" evidence="5">
    <location>
        <begin position="19"/>
        <end position="117"/>
    </location>
</feature>
<keyword evidence="2" id="KW-0645">Protease</keyword>
<accession>A0A2U2AJQ4</accession>
<dbReference type="InterPro" id="IPR000064">
    <property type="entry name" value="NLP_P60_dom"/>
</dbReference>
<evidence type="ECO:0000256" key="4">
    <source>
        <dbReference type="ARBA" id="ARBA00022807"/>
    </source>
</evidence>
<evidence type="ECO:0000313" key="6">
    <source>
        <dbReference type="EMBL" id="PWD83047.1"/>
    </source>
</evidence>
<comment type="caution">
    <text evidence="6">The sequence shown here is derived from an EMBL/GenBank/DDBJ whole genome shotgun (WGS) entry which is preliminary data.</text>
</comment>
<dbReference type="EMBL" id="QEWR01000003">
    <property type="protein sequence ID" value="PWD83047.1"/>
    <property type="molecule type" value="Genomic_DNA"/>
</dbReference>
<dbReference type="AlphaFoldDB" id="A0A2U2AJQ4"/>
<dbReference type="SUPFAM" id="SSF54001">
    <property type="entry name" value="Cysteine proteinases"/>
    <property type="match status" value="1"/>
</dbReference>
<keyword evidence="4" id="KW-0788">Thiol protease</keyword>
<name>A0A2U2AJQ4_9GAMM</name>
<evidence type="ECO:0000256" key="2">
    <source>
        <dbReference type="ARBA" id="ARBA00022670"/>
    </source>
</evidence>
<protein>
    <recommendedName>
        <fullName evidence="5">NlpC/P60 domain-containing protein</fullName>
    </recommendedName>
</protein>
<dbReference type="InterPro" id="IPR038765">
    <property type="entry name" value="Papain-like_cys_pep_sf"/>
</dbReference>
<keyword evidence="3" id="KW-0378">Hydrolase</keyword>
<gene>
    <name evidence="6" type="ORF">DC082_06375</name>
</gene>
<reference evidence="6 7" key="1">
    <citation type="journal article" date="2018" name="Genome Announc.">
        <title>Ignatzschineria cameli sp. nov., isolated from necrotic foot tissue of dromedaries (Camelus dromedarius) and associated maggots (Wohlfahrtia species) in Dubai.</title>
        <authorList>
            <person name="Tsang C.C."/>
            <person name="Tang J.Y."/>
            <person name="Fong J.Y."/>
            <person name="Kinne J."/>
            <person name="Lee H.H."/>
            <person name="Joseph M."/>
            <person name="Jose S."/>
            <person name="Schuster R.K."/>
            <person name="Tang Y."/>
            <person name="Sivakumar S."/>
            <person name="Chen J.H."/>
            <person name="Teng J.L."/>
            <person name="Lau S.K."/>
            <person name="Wernery U."/>
            <person name="Woo P.C."/>
        </authorList>
    </citation>
    <scope>NUCLEOTIDE SEQUENCE [LARGE SCALE GENOMIC DNA]</scope>
    <source>
        <strain evidence="6 7">KCTC 22643</strain>
    </source>
</reference>
<organism evidence="6 7">
    <name type="scientific">Ignatzschineria indica</name>
    <dbReference type="NCBI Taxonomy" id="472583"/>
    <lineage>
        <taxon>Bacteria</taxon>
        <taxon>Pseudomonadati</taxon>
        <taxon>Pseudomonadota</taxon>
        <taxon>Gammaproteobacteria</taxon>
        <taxon>Cardiobacteriales</taxon>
        <taxon>Ignatzschineriaceae</taxon>
        <taxon>Ignatzschineria</taxon>
    </lineage>
</organism>
<evidence type="ECO:0000259" key="5">
    <source>
        <dbReference type="Pfam" id="PF00877"/>
    </source>
</evidence>
<keyword evidence="7" id="KW-1185">Reference proteome</keyword>
<dbReference type="GO" id="GO:0006508">
    <property type="term" value="P:proteolysis"/>
    <property type="evidence" value="ECO:0007669"/>
    <property type="project" value="UniProtKB-KW"/>
</dbReference>
<dbReference type="Pfam" id="PF00877">
    <property type="entry name" value="NLPC_P60"/>
    <property type="match status" value="1"/>
</dbReference>